<dbReference type="Gene3D" id="1.20.5.170">
    <property type="match status" value="1"/>
</dbReference>
<reference evidence="10 11" key="1">
    <citation type="submission" date="2015-01" db="EMBL/GenBank/DDBJ databases">
        <title>The Genome Sequence of Ochroconis gallopava CBS43764.</title>
        <authorList>
            <consortium name="The Broad Institute Genomics Platform"/>
            <person name="Cuomo C."/>
            <person name="de Hoog S."/>
            <person name="Gorbushina A."/>
            <person name="Stielow B."/>
            <person name="Teixiera M."/>
            <person name="Abouelleil A."/>
            <person name="Chapman S.B."/>
            <person name="Priest M."/>
            <person name="Young S.K."/>
            <person name="Wortman J."/>
            <person name="Nusbaum C."/>
            <person name="Birren B."/>
        </authorList>
    </citation>
    <scope>NUCLEOTIDE SEQUENCE [LARGE SCALE GENOMIC DNA]</scope>
    <source>
        <strain evidence="10 11">CBS 43764</strain>
    </source>
</reference>
<dbReference type="STRING" id="253628.A0A0D2B2M9"/>
<comment type="similarity">
    <text evidence="2">Belongs to the MAD1 family.</text>
</comment>
<feature type="region of interest" description="Disordered" evidence="9">
    <location>
        <begin position="1"/>
        <end position="45"/>
    </location>
</feature>
<feature type="coiled-coil region" evidence="8">
    <location>
        <begin position="345"/>
        <end position="375"/>
    </location>
</feature>
<dbReference type="Gene3D" id="3.30.457.60">
    <property type="match status" value="1"/>
</dbReference>
<accession>A0A0D2B2M9</accession>
<dbReference type="HOGENOM" id="CLU_010064_1_0_1"/>
<dbReference type="GO" id="GO:0007094">
    <property type="term" value="P:mitotic spindle assembly checkpoint signaling"/>
    <property type="evidence" value="ECO:0007669"/>
    <property type="project" value="InterPro"/>
</dbReference>
<dbReference type="Gene3D" id="6.10.250.90">
    <property type="match status" value="1"/>
</dbReference>
<feature type="compositionally biased region" description="Polar residues" evidence="9">
    <location>
        <begin position="34"/>
        <end position="43"/>
    </location>
</feature>
<dbReference type="Pfam" id="PF05557">
    <property type="entry name" value="MAD"/>
    <property type="match status" value="1"/>
</dbReference>
<comment type="subcellular location">
    <subcellularLocation>
        <location evidence="1">Nucleus</location>
    </subcellularLocation>
</comment>
<evidence type="ECO:0000256" key="4">
    <source>
        <dbReference type="ARBA" id="ARBA00022618"/>
    </source>
</evidence>
<evidence type="ECO:0000256" key="9">
    <source>
        <dbReference type="SAM" id="MobiDB-lite"/>
    </source>
</evidence>
<evidence type="ECO:0000313" key="10">
    <source>
        <dbReference type="EMBL" id="KIW05504.1"/>
    </source>
</evidence>
<dbReference type="GO" id="GO:0005635">
    <property type="term" value="C:nuclear envelope"/>
    <property type="evidence" value="ECO:0007669"/>
    <property type="project" value="TreeGrafter"/>
</dbReference>
<dbReference type="GO" id="GO:0072686">
    <property type="term" value="C:mitotic spindle"/>
    <property type="evidence" value="ECO:0007669"/>
    <property type="project" value="TreeGrafter"/>
</dbReference>
<keyword evidence="7" id="KW-0131">Cell cycle</keyword>
<gene>
    <name evidence="10" type="ORF">PV09_03387</name>
</gene>
<feature type="region of interest" description="Disordered" evidence="9">
    <location>
        <begin position="454"/>
        <end position="480"/>
    </location>
</feature>
<dbReference type="OrthoDB" id="331602at2759"/>
<keyword evidence="6" id="KW-0539">Nucleus</keyword>
<dbReference type="InParanoid" id="A0A0D2B2M9"/>
<keyword evidence="11" id="KW-1185">Reference proteome</keyword>
<dbReference type="Proteomes" id="UP000053259">
    <property type="component" value="Unassembled WGS sequence"/>
</dbReference>
<evidence type="ECO:0000256" key="6">
    <source>
        <dbReference type="ARBA" id="ARBA00023242"/>
    </source>
</evidence>
<evidence type="ECO:0000256" key="1">
    <source>
        <dbReference type="ARBA" id="ARBA00004123"/>
    </source>
</evidence>
<evidence type="ECO:0000256" key="8">
    <source>
        <dbReference type="SAM" id="Coils"/>
    </source>
</evidence>
<name>A0A0D2B2M9_9PEZI</name>
<sequence>MASIRNQPQYDFLAGGDAPSPPKARAKRHEDYRQNQPLPQSLPTEELHARIRTLEYELATLKQEKEVTQLQHEQDVRGLQEKAEEDFRRSQKFESANAAIQRRYDALLREMQDAQAMATNEKSDLERRLRTVTGQKAALEEERDEALEQLANFERENGRSMVETEAKYASLQRSFDLLREDFDTQVAAAQAAQQKLAERESQVGQLESEIVALKAAGGSEEVDVLKRQLSEQVTQIKRLEKTNRAQSAELAEYRKSHKSLEVVEEEKRGLEAKLKMMQTLRDELAQCQLRVQVLEEEKNSWASYLDGQLSDEQFESPADLARAFMQQRIENASLVEQLGAVKPELNAKDETIRDLEEERARLQTEVEQLKAATAAGGGTGGTSDAKARARLERQKALAIKESEYLRAQLKAMDDEEQEFHPERHSEQVSKKIKELQDLVDEHRAELDKLHAELSAIEKQETPTTPAASKKRSLDDTPDERVGELLRKNRKLQEEMSKYKTRTEVLEAEARAHKKQLEGLRSDKSSRHRILELRNNPTAQVQAIKQSTLDALREENETLRAQLDGRLPTTAADSGAISDVLIPKASLHSLQLALQAKEQELASKEKAQKRLRDIFAAKAHEFREAVYSLLGWKLEFQPNGRVKATSMFHPGKKGKSGGGGGGGEGSKRQDDDADDAAEEAGNFIVFDGENATMKISGGVRSEFANEIKGLVDFWVDGRGQVPCLLAAMTLEFFDRYHDQKGK</sequence>
<feature type="coiled-coil region" evidence="8">
    <location>
        <begin position="586"/>
        <end position="613"/>
    </location>
</feature>
<dbReference type="GO" id="GO:0051315">
    <property type="term" value="P:attachment of mitotic spindle microtubules to kinetochore"/>
    <property type="evidence" value="ECO:0007669"/>
    <property type="project" value="TreeGrafter"/>
</dbReference>
<dbReference type="PANTHER" id="PTHR23168">
    <property type="entry name" value="MITOTIC SPINDLE ASSEMBLY CHECKPOINT PROTEIN MAD1 MITOTIC ARREST DEFICIENT-LIKE PROTEIN 1"/>
    <property type="match status" value="1"/>
</dbReference>
<dbReference type="RefSeq" id="XP_016215373.1">
    <property type="nucleotide sequence ID" value="XM_016356580.1"/>
</dbReference>
<evidence type="ECO:0000256" key="2">
    <source>
        <dbReference type="ARBA" id="ARBA00008029"/>
    </source>
</evidence>
<dbReference type="GO" id="GO:0051301">
    <property type="term" value="P:cell division"/>
    <property type="evidence" value="ECO:0007669"/>
    <property type="project" value="UniProtKB-KW"/>
</dbReference>
<proteinExistence type="inferred from homology"/>
<dbReference type="GeneID" id="27311360"/>
<protein>
    <recommendedName>
        <fullName evidence="3">Spindle assembly checkpoint component MAD1</fullName>
    </recommendedName>
</protein>
<dbReference type="AlphaFoldDB" id="A0A0D2B2M9"/>
<dbReference type="SUPFAM" id="SSF75704">
    <property type="entry name" value="Mitotic arrest deficient-like 1, Mad1"/>
    <property type="match status" value="1"/>
</dbReference>
<organism evidence="10 11">
    <name type="scientific">Verruconis gallopava</name>
    <dbReference type="NCBI Taxonomy" id="253628"/>
    <lineage>
        <taxon>Eukaryota</taxon>
        <taxon>Fungi</taxon>
        <taxon>Dikarya</taxon>
        <taxon>Ascomycota</taxon>
        <taxon>Pezizomycotina</taxon>
        <taxon>Dothideomycetes</taxon>
        <taxon>Pleosporomycetidae</taxon>
        <taxon>Venturiales</taxon>
        <taxon>Sympoventuriaceae</taxon>
        <taxon>Verruconis</taxon>
    </lineage>
</organism>
<dbReference type="EMBL" id="KN847537">
    <property type="protein sequence ID" value="KIW05504.1"/>
    <property type="molecule type" value="Genomic_DNA"/>
</dbReference>
<feature type="coiled-coil region" evidence="8">
    <location>
        <begin position="97"/>
        <end position="297"/>
    </location>
</feature>
<keyword evidence="5" id="KW-0498">Mitosis</keyword>
<evidence type="ECO:0000256" key="5">
    <source>
        <dbReference type="ARBA" id="ARBA00022776"/>
    </source>
</evidence>
<dbReference type="FunCoup" id="A0A0D2B2M9">
    <property type="interactions" value="254"/>
</dbReference>
<dbReference type="GO" id="GO:0000776">
    <property type="term" value="C:kinetochore"/>
    <property type="evidence" value="ECO:0007669"/>
    <property type="project" value="TreeGrafter"/>
</dbReference>
<dbReference type="VEuPathDB" id="FungiDB:PV09_03387"/>
<evidence type="ECO:0000256" key="3">
    <source>
        <dbReference type="ARBA" id="ARBA00022019"/>
    </source>
</evidence>
<feature type="compositionally biased region" description="Basic and acidic residues" evidence="9">
    <location>
        <begin position="471"/>
        <end position="480"/>
    </location>
</feature>
<dbReference type="InterPro" id="IPR008672">
    <property type="entry name" value="Mad1"/>
</dbReference>
<keyword evidence="4" id="KW-0132">Cell division</keyword>
<keyword evidence="8" id="KW-0175">Coiled coil</keyword>
<feature type="region of interest" description="Disordered" evidence="9">
    <location>
        <begin position="644"/>
        <end position="673"/>
    </location>
</feature>
<dbReference type="PANTHER" id="PTHR23168:SF0">
    <property type="entry name" value="MITOTIC SPINDLE ASSEMBLY CHECKPOINT PROTEIN MAD1"/>
    <property type="match status" value="1"/>
</dbReference>
<evidence type="ECO:0000313" key="11">
    <source>
        <dbReference type="Proteomes" id="UP000053259"/>
    </source>
</evidence>
<evidence type="ECO:0000256" key="7">
    <source>
        <dbReference type="ARBA" id="ARBA00023306"/>
    </source>
</evidence>